<feature type="signal peptide" evidence="1">
    <location>
        <begin position="1"/>
        <end position="22"/>
    </location>
</feature>
<evidence type="ECO:0000256" key="1">
    <source>
        <dbReference type="SAM" id="SignalP"/>
    </source>
</evidence>
<evidence type="ECO:0000313" key="2">
    <source>
        <dbReference type="EMBL" id="QNR22681.1"/>
    </source>
</evidence>
<gene>
    <name evidence="2" type="ORF">H4K34_09830</name>
</gene>
<dbReference type="Proteomes" id="UP000516305">
    <property type="component" value="Chromosome"/>
</dbReference>
<dbReference type="Pfam" id="PF20311">
    <property type="entry name" value="DUF6607"/>
    <property type="match status" value="1"/>
</dbReference>
<protein>
    <recommendedName>
        <fullName evidence="4">Secreted protein</fullName>
    </recommendedName>
</protein>
<dbReference type="EMBL" id="CP060139">
    <property type="protein sequence ID" value="QNR22681.1"/>
    <property type="molecule type" value="Genomic_DNA"/>
</dbReference>
<dbReference type="InterPro" id="IPR046715">
    <property type="entry name" value="DUF6607"/>
</dbReference>
<dbReference type="RefSeq" id="WP_210757248.1">
    <property type="nucleotide sequence ID" value="NZ_CP060139.1"/>
</dbReference>
<accession>A0A7H0VAD3</accession>
<reference evidence="2 3" key="1">
    <citation type="submission" date="2020-08" db="EMBL/GenBank/DDBJ databases">
        <title>Croceimicrobium hydrocarbonivorans gen. nov., sp. nov., a novel marine bacterium isolated from a bacterial consortium that degrades polyethylene terephthalate.</title>
        <authorList>
            <person name="Liu R."/>
        </authorList>
    </citation>
    <scope>NUCLEOTIDE SEQUENCE [LARGE SCALE GENOMIC DNA]</scope>
    <source>
        <strain evidence="2 3">A20-9</strain>
    </source>
</reference>
<feature type="chain" id="PRO_5028899253" description="Secreted protein" evidence="1">
    <location>
        <begin position="23"/>
        <end position="322"/>
    </location>
</feature>
<dbReference type="KEGG" id="chyd:H4K34_09830"/>
<organism evidence="2 3">
    <name type="scientific">Croceimicrobium hydrocarbonivorans</name>
    <dbReference type="NCBI Taxonomy" id="2761580"/>
    <lineage>
        <taxon>Bacteria</taxon>
        <taxon>Pseudomonadati</taxon>
        <taxon>Bacteroidota</taxon>
        <taxon>Flavobacteriia</taxon>
        <taxon>Flavobacteriales</taxon>
        <taxon>Owenweeksiaceae</taxon>
        <taxon>Croceimicrobium</taxon>
    </lineage>
</organism>
<dbReference type="AlphaFoldDB" id="A0A7H0VAD3"/>
<proteinExistence type="predicted"/>
<evidence type="ECO:0008006" key="4">
    <source>
        <dbReference type="Google" id="ProtNLM"/>
    </source>
</evidence>
<keyword evidence="1" id="KW-0732">Signal</keyword>
<evidence type="ECO:0000313" key="3">
    <source>
        <dbReference type="Proteomes" id="UP000516305"/>
    </source>
</evidence>
<sequence>MKKFYAALLTACTSLGTLSAQAPEEEKGYIKEMCGCYEVEFKYAETFSDATDYQLHDPYSSKGLEWIFVDEEDSTHLVLQHLLIVAGGERVIKHWRQDWFYENLVMLQYQKNLEWKKTEITAKEAKGTWTQKVYQVDDSPRYEGYATWIDVDGKLYWESQVAAPLPRREFTKRDDYNVMLRNNKHKITKTGHVHELDNAKVIRTAEGDSILVWEKGMNSYFKVEDSRCEAAQIWWEANKTYWRDVRMVWDNILSEQDYINLEYMVDDQKLWQRLFDLGDEMMAKKKYRSEKAQKEVRAIIESYLSANPSPWVSAETEAEKAY</sequence>
<keyword evidence="3" id="KW-1185">Reference proteome</keyword>
<name>A0A7H0VAD3_9FLAO</name>